<protein>
    <submittedName>
        <fullName evidence="2">Uncharacterized protein</fullName>
    </submittedName>
</protein>
<accession>E9FV23</accession>
<evidence type="ECO:0000313" key="3">
    <source>
        <dbReference type="Proteomes" id="UP000000305"/>
    </source>
</evidence>
<gene>
    <name evidence="2" type="ORF">DAPPUDRAFT_95241</name>
</gene>
<name>E9FV23_DAPPU</name>
<evidence type="ECO:0000256" key="1">
    <source>
        <dbReference type="SAM" id="MobiDB-lite"/>
    </source>
</evidence>
<sequence length="106" mass="11719">MEQDDYTESHHRPLWANSRDKQSKKPHPGHCFKGGEVCASVQTVGQQQLPRLRSAGTDSWPLVVEFFLVSKSNKRTAGAPVIQHEGDVFLLLAAIGVANALRIGNW</sequence>
<proteinExistence type="predicted"/>
<reference evidence="2 3" key="1">
    <citation type="journal article" date="2011" name="Science">
        <title>The ecoresponsive genome of Daphnia pulex.</title>
        <authorList>
            <person name="Colbourne J.K."/>
            <person name="Pfrender M.E."/>
            <person name="Gilbert D."/>
            <person name="Thomas W.K."/>
            <person name="Tucker A."/>
            <person name="Oakley T.H."/>
            <person name="Tokishita S."/>
            <person name="Aerts A."/>
            <person name="Arnold G.J."/>
            <person name="Basu M.K."/>
            <person name="Bauer D.J."/>
            <person name="Caceres C.E."/>
            <person name="Carmel L."/>
            <person name="Casola C."/>
            <person name="Choi J.H."/>
            <person name="Detter J.C."/>
            <person name="Dong Q."/>
            <person name="Dusheyko S."/>
            <person name="Eads B.D."/>
            <person name="Frohlich T."/>
            <person name="Geiler-Samerotte K.A."/>
            <person name="Gerlach D."/>
            <person name="Hatcher P."/>
            <person name="Jogdeo S."/>
            <person name="Krijgsveld J."/>
            <person name="Kriventseva E.V."/>
            <person name="Kultz D."/>
            <person name="Laforsch C."/>
            <person name="Lindquist E."/>
            <person name="Lopez J."/>
            <person name="Manak J.R."/>
            <person name="Muller J."/>
            <person name="Pangilinan J."/>
            <person name="Patwardhan R.P."/>
            <person name="Pitluck S."/>
            <person name="Pritham E.J."/>
            <person name="Rechtsteiner A."/>
            <person name="Rho M."/>
            <person name="Rogozin I.B."/>
            <person name="Sakarya O."/>
            <person name="Salamov A."/>
            <person name="Schaack S."/>
            <person name="Shapiro H."/>
            <person name="Shiga Y."/>
            <person name="Skalitzky C."/>
            <person name="Smith Z."/>
            <person name="Souvorov A."/>
            <person name="Sung W."/>
            <person name="Tang Z."/>
            <person name="Tsuchiya D."/>
            <person name="Tu H."/>
            <person name="Vos H."/>
            <person name="Wang M."/>
            <person name="Wolf Y.I."/>
            <person name="Yamagata H."/>
            <person name="Yamada T."/>
            <person name="Ye Y."/>
            <person name="Shaw J.R."/>
            <person name="Andrews J."/>
            <person name="Crease T.J."/>
            <person name="Tang H."/>
            <person name="Lucas S.M."/>
            <person name="Robertson H.M."/>
            <person name="Bork P."/>
            <person name="Koonin E.V."/>
            <person name="Zdobnov E.M."/>
            <person name="Grigoriev I.V."/>
            <person name="Lynch M."/>
            <person name="Boore J.L."/>
        </authorList>
    </citation>
    <scope>NUCLEOTIDE SEQUENCE [LARGE SCALE GENOMIC DNA]</scope>
</reference>
<dbReference type="EMBL" id="GL732525">
    <property type="protein sequence ID" value="EFX88479.1"/>
    <property type="molecule type" value="Genomic_DNA"/>
</dbReference>
<dbReference type="KEGG" id="dpx:DAPPUDRAFT_95241"/>
<feature type="region of interest" description="Disordered" evidence="1">
    <location>
        <begin position="1"/>
        <end position="31"/>
    </location>
</feature>
<dbReference type="InParanoid" id="E9FV23"/>
<dbReference type="HOGENOM" id="CLU_2225845_0_0_1"/>
<organism evidence="2 3">
    <name type="scientific">Daphnia pulex</name>
    <name type="common">Water flea</name>
    <dbReference type="NCBI Taxonomy" id="6669"/>
    <lineage>
        <taxon>Eukaryota</taxon>
        <taxon>Metazoa</taxon>
        <taxon>Ecdysozoa</taxon>
        <taxon>Arthropoda</taxon>
        <taxon>Crustacea</taxon>
        <taxon>Branchiopoda</taxon>
        <taxon>Diplostraca</taxon>
        <taxon>Cladocera</taxon>
        <taxon>Anomopoda</taxon>
        <taxon>Daphniidae</taxon>
        <taxon>Daphnia</taxon>
    </lineage>
</organism>
<keyword evidence="3" id="KW-1185">Reference proteome</keyword>
<evidence type="ECO:0000313" key="2">
    <source>
        <dbReference type="EMBL" id="EFX88479.1"/>
    </source>
</evidence>
<dbReference type="AlphaFoldDB" id="E9FV23"/>
<dbReference type="Proteomes" id="UP000000305">
    <property type="component" value="Unassembled WGS sequence"/>
</dbReference>